<organism evidence="1 2">
    <name type="scientific">Paramecium bursaria Chlorella virus NY2A</name>
    <name type="common">PBCV-NY2A</name>
    <dbReference type="NCBI Taxonomy" id="46021"/>
    <lineage>
        <taxon>Viruses</taxon>
        <taxon>Varidnaviria</taxon>
        <taxon>Bamfordvirae</taxon>
        <taxon>Nucleocytoviricota</taxon>
        <taxon>Megaviricetes</taxon>
        <taxon>Algavirales</taxon>
        <taxon>Phycodnaviridae</taxon>
        <taxon>Chlorovirus</taxon>
        <taxon>Chlorovirus americanus</taxon>
    </lineage>
</organism>
<sequence length="104" mass="11413">MFHVPRFIVCDPVELQHVYATCPSADHISLFCVSLNANKLSNVVLYTPDKVLGIYIPFPGKNAIPIPICRVPDGNVNVAMFAPVEFPTIIGYVPPPAFCIILCK</sequence>
<evidence type="ECO:0000313" key="2">
    <source>
        <dbReference type="Proteomes" id="UP000202419"/>
    </source>
</evidence>
<evidence type="ECO:0000313" key="1">
    <source>
        <dbReference type="EMBL" id="ABT14440.1"/>
    </source>
</evidence>
<dbReference type="RefSeq" id="YP_001497237.1">
    <property type="nucleotide sequence ID" value="NC_009898.1"/>
</dbReference>
<gene>
    <name evidence="1" type="primary">b041R</name>
    <name evidence="1" type="ORF">NY2A_b041R</name>
</gene>
<organismHost>
    <name type="scientific">Chlorella</name>
    <dbReference type="NCBI Taxonomy" id="3071"/>
</organismHost>
<accession>A7IVR6</accession>
<reference evidence="1 2" key="1">
    <citation type="journal article" date="2007" name="Virology">
        <title>Sequence and annotation of the 369-kb NY-2A and the 345-kb AR158 viruses that infect Chlorella NC64A.</title>
        <authorList>
            <person name="Fitzgerald L.A."/>
            <person name="Graves M.V."/>
            <person name="Li X."/>
            <person name="Feldblyum T."/>
            <person name="Nierman W.C."/>
            <person name="Van Etten J.L."/>
        </authorList>
    </citation>
    <scope>NUCLEOTIDE SEQUENCE [LARGE SCALE GENOMIC DNA]</scope>
    <source>
        <strain evidence="1 2">NY-2A</strain>
    </source>
</reference>
<dbReference type="OrthoDB" id="39891at10239"/>
<name>A7IVR6_PBCVN</name>
<dbReference type="KEGG" id="vg:5659020"/>
<protein>
    <submittedName>
        <fullName evidence="1">Uncharacterized protein b041R</fullName>
    </submittedName>
</protein>
<dbReference type="GeneID" id="5659020"/>
<dbReference type="EMBL" id="DQ491002">
    <property type="protein sequence ID" value="ABT14440.1"/>
    <property type="molecule type" value="Genomic_DNA"/>
</dbReference>
<dbReference type="Proteomes" id="UP000202419">
    <property type="component" value="Segment"/>
</dbReference>
<keyword evidence="2" id="KW-1185">Reference proteome</keyword>
<proteinExistence type="predicted"/>